<keyword evidence="20" id="KW-1185">Reference proteome</keyword>
<evidence type="ECO:0000256" key="2">
    <source>
        <dbReference type="ARBA" id="ARBA00004141"/>
    </source>
</evidence>
<evidence type="ECO:0000256" key="17">
    <source>
        <dbReference type="RuleBase" id="RU003750"/>
    </source>
</evidence>
<proteinExistence type="inferred from homology"/>
<name>A0A4Z0D5V0_9FIRM</name>
<evidence type="ECO:0000256" key="18">
    <source>
        <dbReference type="SAM" id="Phobius"/>
    </source>
</evidence>
<comment type="function">
    <text evidence="1">This protein catalyzes the committed step to the synthesis of the acidic phospholipids.</text>
</comment>
<evidence type="ECO:0000256" key="15">
    <source>
        <dbReference type="ARBA" id="ARBA00048586"/>
    </source>
</evidence>
<keyword evidence="10 18" id="KW-1133">Transmembrane helix</keyword>
<dbReference type="PROSITE" id="PS00379">
    <property type="entry name" value="CDP_ALCOHOL_P_TRANSF"/>
    <property type="match status" value="1"/>
</dbReference>
<evidence type="ECO:0000256" key="13">
    <source>
        <dbReference type="ARBA" id="ARBA00023209"/>
    </source>
</evidence>
<keyword evidence="9 18" id="KW-0812">Transmembrane</keyword>
<feature type="transmembrane region" description="Helical" evidence="18">
    <location>
        <begin position="145"/>
        <end position="165"/>
    </location>
</feature>
<protein>
    <recommendedName>
        <fullName evidence="6 16">CDP-diacylglycerol--glycerol-3-phosphate 3-phosphatidyltransferase</fullName>
        <ecNumber evidence="5 16">2.7.8.5</ecNumber>
    </recommendedName>
</protein>
<dbReference type="InterPro" id="IPR050324">
    <property type="entry name" value="CDP-alcohol_PTase-I"/>
</dbReference>
<evidence type="ECO:0000256" key="6">
    <source>
        <dbReference type="ARBA" id="ARBA00014944"/>
    </source>
</evidence>
<evidence type="ECO:0000256" key="14">
    <source>
        <dbReference type="ARBA" id="ARBA00023264"/>
    </source>
</evidence>
<dbReference type="OrthoDB" id="9796672at2"/>
<accession>A0A4Z0D5V0</accession>
<evidence type="ECO:0000313" key="19">
    <source>
        <dbReference type="EMBL" id="TFZ40259.1"/>
    </source>
</evidence>
<sequence>MTLPNIITVFRLLLVPIYLLIYYSSLENRIFAAGSIFFLAGISDVLDGYIARKYNKSSKLGTVLDPFADKLMAFAVLISFYSDGLIPLWILLPIFIKEIVMILGGTKLLVKNENTVIPSNIYGKAATFFLYLSILLIIIQSPHNIVIISLIMTLVLNILAFYNYLKIYKKVTNKK</sequence>
<dbReference type="PIRSF" id="PIRSF000847">
    <property type="entry name" value="Phos_ph_gly_syn"/>
    <property type="match status" value="1"/>
</dbReference>
<dbReference type="InterPro" id="IPR000462">
    <property type="entry name" value="CDP-OH_P_trans"/>
</dbReference>
<evidence type="ECO:0000313" key="20">
    <source>
        <dbReference type="Proteomes" id="UP000298381"/>
    </source>
</evidence>
<evidence type="ECO:0000256" key="10">
    <source>
        <dbReference type="ARBA" id="ARBA00022989"/>
    </source>
</evidence>
<keyword evidence="7" id="KW-0444">Lipid biosynthesis</keyword>
<comment type="caution">
    <text evidence="19">The sequence shown here is derived from an EMBL/GenBank/DDBJ whole genome shotgun (WGS) entry which is preliminary data.</text>
</comment>
<dbReference type="GO" id="GO:0016020">
    <property type="term" value="C:membrane"/>
    <property type="evidence" value="ECO:0007669"/>
    <property type="project" value="UniProtKB-SubCell"/>
</dbReference>
<dbReference type="EMBL" id="SRIB01000006">
    <property type="protein sequence ID" value="TFZ40259.1"/>
    <property type="molecule type" value="Genomic_DNA"/>
</dbReference>
<dbReference type="Pfam" id="PF01066">
    <property type="entry name" value="CDP-OH_P_transf"/>
    <property type="match status" value="1"/>
</dbReference>
<evidence type="ECO:0000256" key="9">
    <source>
        <dbReference type="ARBA" id="ARBA00022692"/>
    </source>
</evidence>
<reference evidence="19 20" key="1">
    <citation type="submission" date="2019-03" db="EMBL/GenBank/DDBJ databases">
        <title>Draft genome sequence data and analysis of a Fermenting Bacterium, Soehngenia longevitae strain 1933PT, isolated from petroleum reservoir in Azerbaijan.</title>
        <authorList>
            <person name="Grouzdev D.S."/>
            <person name="Bidzhieva S.K."/>
            <person name="Sokolova D.S."/>
            <person name="Tourova T.P."/>
            <person name="Poltaraus A.B."/>
            <person name="Nazina T.N."/>
        </authorList>
    </citation>
    <scope>NUCLEOTIDE SEQUENCE [LARGE SCALE GENOMIC DNA]</scope>
    <source>
        <strain evidence="19 20">1933P</strain>
    </source>
</reference>
<dbReference type="InterPro" id="IPR048254">
    <property type="entry name" value="CDP_ALCOHOL_P_TRANSF_CS"/>
</dbReference>
<dbReference type="EC" id="2.7.8.5" evidence="5 16"/>
<comment type="similarity">
    <text evidence="4 17">Belongs to the CDP-alcohol phosphatidyltransferase class-I family.</text>
</comment>
<organism evidence="19 20">
    <name type="scientific">Soehngenia longivitae</name>
    <dbReference type="NCBI Taxonomy" id="2562294"/>
    <lineage>
        <taxon>Bacteria</taxon>
        <taxon>Bacillati</taxon>
        <taxon>Bacillota</taxon>
        <taxon>Tissierellia</taxon>
        <taxon>Tissierellales</taxon>
        <taxon>Tissierellaceae</taxon>
        <taxon>Soehngenia</taxon>
    </lineage>
</organism>
<evidence type="ECO:0000256" key="1">
    <source>
        <dbReference type="ARBA" id="ARBA00003973"/>
    </source>
</evidence>
<dbReference type="PANTHER" id="PTHR14269">
    <property type="entry name" value="CDP-DIACYLGLYCEROL--GLYCEROL-3-PHOSPHATE 3-PHOSPHATIDYLTRANSFERASE-RELATED"/>
    <property type="match status" value="1"/>
</dbReference>
<keyword evidence="12 18" id="KW-0472">Membrane</keyword>
<feature type="transmembrane region" description="Helical" evidence="18">
    <location>
        <begin position="71"/>
        <end position="92"/>
    </location>
</feature>
<dbReference type="GO" id="GO:0006655">
    <property type="term" value="P:phosphatidylglycerol biosynthetic process"/>
    <property type="evidence" value="ECO:0007669"/>
    <property type="project" value="UniProtKB-UniPathway"/>
</dbReference>
<evidence type="ECO:0000256" key="12">
    <source>
        <dbReference type="ARBA" id="ARBA00023136"/>
    </source>
</evidence>
<keyword evidence="13" id="KW-0594">Phospholipid biosynthesis</keyword>
<evidence type="ECO:0000256" key="16">
    <source>
        <dbReference type="NCBIfam" id="TIGR00560"/>
    </source>
</evidence>
<comment type="subcellular location">
    <subcellularLocation>
        <location evidence="2">Membrane</location>
        <topology evidence="2">Multi-pass membrane protein</topology>
    </subcellularLocation>
</comment>
<dbReference type="Gene3D" id="1.20.120.1760">
    <property type="match status" value="1"/>
</dbReference>
<feature type="transmembrane region" description="Helical" evidence="18">
    <location>
        <begin position="121"/>
        <end position="139"/>
    </location>
</feature>
<dbReference type="GO" id="GO:0008444">
    <property type="term" value="F:CDP-diacylglycerol-glycerol-3-phosphate 3-phosphatidyltransferase activity"/>
    <property type="evidence" value="ECO:0007669"/>
    <property type="project" value="UniProtKB-UniRule"/>
</dbReference>
<evidence type="ECO:0000256" key="4">
    <source>
        <dbReference type="ARBA" id="ARBA00010441"/>
    </source>
</evidence>
<comment type="catalytic activity">
    <reaction evidence="15">
        <text>a CDP-1,2-diacyl-sn-glycerol + sn-glycerol 3-phosphate = a 1,2-diacyl-sn-glycero-3-phospho-(1'-sn-glycero-3'-phosphate) + CMP + H(+)</text>
        <dbReference type="Rhea" id="RHEA:12593"/>
        <dbReference type="ChEBI" id="CHEBI:15378"/>
        <dbReference type="ChEBI" id="CHEBI:57597"/>
        <dbReference type="ChEBI" id="CHEBI:58332"/>
        <dbReference type="ChEBI" id="CHEBI:60110"/>
        <dbReference type="ChEBI" id="CHEBI:60377"/>
        <dbReference type="EC" id="2.7.8.5"/>
    </reaction>
</comment>
<evidence type="ECO:0000256" key="7">
    <source>
        <dbReference type="ARBA" id="ARBA00022516"/>
    </source>
</evidence>
<dbReference type="Proteomes" id="UP000298381">
    <property type="component" value="Unassembled WGS sequence"/>
</dbReference>
<dbReference type="UniPathway" id="UPA00084">
    <property type="reaction ID" value="UER00503"/>
</dbReference>
<evidence type="ECO:0000256" key="5">
    <source>
        <dbReference type="ARBA" id="ARBA00013170"/>
    </source>
</evidence>
<feature type="transmembrane region" description="Helical" evidence="18">
    <location>
        <begin position="6"/>
        <end position="23"/>
    </location>
</feature>
<comment type="pathway">
    <text evidence="3">Phospholipid metabolism; phosphatidylglycerol biosynthesis; phosphatidylglycerol from CDP-diacylglycerol: step 1/2.</text>
</comment>
<evidence type="ECO:0000256" key="11">
    <source>
        <dbReference type="ARBA" id="ARBA00023098"/>
    </source>
</evidence>
<keyword evidence="8 17" id="KW-0808">Transferase</keyword>
<dbReference type="PANTHER" id="PTHR14269:SF62">
    <property type="entry name" value="CDP-DIACYLGLYCEROL--GLYCEROL-3-PHOSPHATE 3-PHOSPHATIDYLTRANSFERASE 1, CHLOROPLASTIC"/>
    <property type="match status" value="1"/>
</dbReference>
<gene>
    <name evidence="19" type="primary">pgsA</name>
    <name evidence="19" type="ORF">E4100_05445</name>
</gene>
<keyword evidence="14" id="KW-1208">Phospholipid metabolism</keyword>
<evidence type="ECO:0000256" key="8">
    <source>
        <dbReference type="ARBA" id="ARBA00022679"/>
    </source>
</evidence>
<evidence type="ECO:0000256" key="3">
    <source>
        <dbReference type="ARBA" id="ARBA00005042"/>
    </source>
</evidence>
<dbReference type="InterPro" id="IPR043130">
    <property type="entry name" value="CDP-OH_PTrfase_TM_dom"/>
</dbReference>
<dbReference type="AlphaFoldDB" id="A0A4Z0D5V0"/>
<dbReference type="NCBIfam" id="TIGR00560">
    <property type="entry name" value="pgsA"/>
    <property type="match status" value="1"/>
</dbReference>
<dbReference type="RefSeq" id="WP_135271032.1">
    <property type="nucleotide sequence ID" value="NZ_SRIB01000006.1"/>
</dbReference>
<keyword evidence="11" id="KW-0443">Lipid metabolism</keyword>
<dbReference type="InterPro" id="IPR004570">
    <property type="entry name" value="Phosphatidylglycerol_P_synth"/>
</dbReference>